<dbReference type="EC" id="1.14.13.227" evidence="1"/>
<keyword evidence="2" id="KW-0560">Oxidoreductase</keyword>
<reference evidence="6" key="1">
    <citation type="journal article" date="2021" name="Nat. Microbiol.">
        <title>Cocultivation of an ultrasmall environmental parasitic bacterium with lytic ability against bacteria associated with wastewater foams.</title>
        <authorList>
            <person name="Batinovic S."/>
            <person name="Rose J.J.A."/>
            <person name="Ratcliffe J."/>
            <person name="Seviour R.J."/>
            <person name="Petrovski S."/>
        </authorList>
    </citation>
    <scope>NUCLEOTIDE SEQUENCE</scope>
    <source>
        <strain evidence="6">CON44</strain>
    </source>
</reference>
<dbReference type="GO" id="GO:0004497">
    <property type="term" value="F:monooxygenase activity"/>
    <property type="evidence" value="ECO:0007669"/>
    <property type="project" value="UniProtKB-KW"/>
</dbReference>
<dbReference type="AlphaFoldDB" id="A0A857MJP2"/>
<evidence type="ECO:0000256" key="3">
    <source>
        <dbReference type="ARBA" id="ARBA00023033"/>
    </source>
</evidence>
<dbReference type="InterPro" id="IPR003430">
    <property type="entry name" value="Phenol_Hydrox"/>
</dbReference>
<name>A0A857MJP2_9ACTN</name>
<evidence type="ECO:0000256" key="1">
    <source>
        <dbReference type="ARBA" id="ARBA00012710"/>
    </source>
</evidence>
<evidence type="ECO:0000256" key="2">
    <source>
        <dbReference type="ARBA" id="ARBA00023002"/>
    </source>
</evidence>
<sequence>MTTAKAPRRAKKLPMKQRYSLLTRDLDWEPSYVDRDKLYPYTSYEGIKVHDWDGWEDPFRLTVDAYFKYQAEKDKRLYAVLDSFAQSQGHLSLSDASYLNAIKLFIQGVTPLEYQAHRHFAYLARYLEGPAPRFAALCQSVDELRHCQTQIHTISNYNKYYDGFHSFSQMHDRVWYLSVPKSLFDDAMTAGPFEFLISISFSFEYLLTNLLFVPFMSGASFNGDMPTMSFGFSAQSDESRHMTLGLEAIKFLLEQDEGNVPIIQEWVDKWFWRAYRMSALVAGMMDYMLPKPVMSWKEAFELYFEQQMLGGLFPDLEFYGIKPPRHVADAVAEKDKLSHEVYKILHNFSFAASFTTQTPSEEKMAWLSEQYGQTFDEYYAPTWEKHRRIEENGGRVFFQGLPQLCQVCQVPMAFTEPDDPTTISFRSTEFKGETYHCCSDGCLWIFEREPEKYIQAWLPVHQILQGNCGGPTVPEVLEWYGVQEGDNGEYKGSRDHRSWIEWHGGEPADTPAQAAAAETGA</sequence>
<comment type="catalytic activity">
    <reaction evidence="4">
        <text>propane + NADH + O2 + H(+) = propan-2-ol + NAD(+) + H2O</text>
        <dbReference type="Rhea" id="RHEA:49992"/>
        <dbReference type="ChEBI" id="CHEBI:15377"/>
        <dbReference type="ChEBI" id="CHEBI:15378"/>
        <dbReference type="ChEBI" id="CHEBI:15379"/>
        <dbReference type="ChEBI" id="CHEBI:17824"/>
        <dbReference type="ChEBI" id="CHEBI:32879"/>
        <dbReference type="ChEBI" id="CHEBI:57540"/>
        <dbReference type="ChEBI" id="CHEBI:57945"/>
        <dbReference type="EC" id="1.14.13.227"/>
    </reaction>
</comment>
<dbReference type="InterPro" id="IPR007029">
    <property type="entry name" value="YHS_dom"/>
</dbReference>
<evidence type="ECO:0000259" key="5">
    <source>
        <dbReference type="Pfam" id="PF04945"/>
    </source>
</evidence>
<dbReference type="SUPFAM" id="SSF47240">
    <property type="entry name" value="Ferritin-like"/>
    <property type="match status" value="1"/>
</dbReference>
<dbReference type="Pfam" id="PF02332">
    <property type="entry name" value="Phenol_Hydrox"/>
    <property type="match status" value="1"/>
</dbReference>
<keyword evidence="3" id="KW-0503">Monooxygenase</keyword>
<dbReference type="InterPro" id="IPR009078">
    <property type="entry name" value="Ferritin-like_SF"/>
</dbReference>
<dbReference type="Gene3D" id="1.10.620.20">
    <property type="entry name" value="Ribonucleotide Reductase, subunit A"/>
    <property type="match status" value="1"/>
</dbReference>
<gene>
    <name evidence="6" type="ORF">GII30_22085</name>
</gene>
<accession>A0A857MJP2</accession>
<dbReference type="EMBL" id="CP045810">
    <property type="protein sequence ID" value="QHN41489.1"/>
    <property type="molecule type" value="Genomic_DNA"/>
</dbReference>
<dbReference type="InterPro" id="IPR012348">
    <property type="entry name" value="RNR-like"/>
</dbReference>
<dbReference type="Pfam" id="PF04945">
    <property type="entry name" value="YHS"/>
    <property type="match status" value="1"/>
</dbReference>
<dbReference type="RefSeq" id="WP_005183989.1">
    <property type="nucleotide sequence ID" value="NZ_CP045804.1"/>
</dbReference>
<feature type="domain" description="YHS" evidence="5">
    <location>
        <begin position="415"/>
        <end position="457"/>
    </location>
</feature>
<organism evidence="6">
    <name type="scientific">Gordonia amarae</name>
    <dbReference type="NCBI Taxonomy" id="36821"/>
    <lineage>
        <taxon>Bacteria</taxon>
        <taxon>Bacillati</taxon>
        <taxon>Actinomycetota</taxon>
        <taxon>Actinomycetes</taxon>
        <taxon>Mycobacteriales</taxon>
        <taxon>Gordoniaceae</taxon>
        <taxon>Gordonia</taxon>
    </lineage>
</organism>
<protein>
    <recommendedName>
        <fullName evidence="1">propane 2-monooxygenase</fullName>
        <ecNumber evidence="1">1.14.13.227</ecNumber>
    </recommendedName>
</protein>
<evidence type="ECO:0000313" key="6">
    <source>
        <dbReference type="EMBL" id="QHN41489.1"/>
    </source>
</evidence>
<proteinExistence type="predicted"/>
<evidence type="ECO:0000256" key="4">
    <source>
        <dbReference type="ARBA" id="ARBA00048941"/>
    </source>
</evidence>